<dbReference type="EMBL" id="JH431683">
    <property type="status" value="NOT_ANNOTATED_CDS"/>
    <property type="molecule type" value="Genomic_DNA"/>
</dbReference>
<keyword evidence="3" id="KW-1185">Reference proteome</keyword>
<keyword evidence="1" id="KW-0732">Signal</keyword>
<feature type="signal peptide" evidence="1">
    <location>
        <begin position="1"/>
        <end position="32"/>
    </location>
</feature>
<dbReference type="HOGENOM" id="CLU_2111920_0_0_1"/>
<dbReference type="AlphaFoldDB" id="T1IYI7"/>
<feature type="chain" id="PRO_5004579732" evidence="1">
    <location>
        <begin position="33"/>
        <end position="115"/>
    </location>
</feature>
<proteinExistence type="predicted"/>
<evidence type="ECO:0000313" key="3">
    <source>
        <dbReference type="Proteomes" id="UP000014500"/>
    </source>
</evidence>
<reference evidence="3" key="1">
    <citation type="submission" date="2011-05" db="EMBL/GenBank/DDBJ databases">
        <authorList>
            <person name="Richards S.R."/>
            <person name="Qu J."/>
            <person name="Jiang H."/>
            <person name="Jhangiani S.N."/>
            <person name="Agravi P."/>
            <person name="Goodspeed R."/>
            <person name="Gross S."/>
            <person name="Mandapat C."/>
            <person name="Jackson L."/>
            <person name="Mathew T."/>
            <person name="Pu L."/>
            <person name="Thornton R."/>
            <person name="Saada N."/>
            <person name="Wilczek-Boney K.B."/>
            <person name="Lee S."/>
            <person name="Kovar C."/>
            <person name="Wu Y."/>
            <person name="Scherer S.E."/>
            <person name="Worley K.C."/>
            <person name="Muzny D.M."/>
            <person name="Gibbs R."/>
        </authorList>
    </citation>
    <scope>NUCLEOTIDE SEQUENCE</scope>
    <source>
        <strain evidence="3">Brora</strain>
    </source>
</reference>
<organism evidence="2 3">
    <name type="scientific">Strigamia maritima</name>
    <name type="common">European centipede</name>
    <name type="synonym">Geophilus maritimus</name>
    <dbReference type="NCBI Taxonomy" id="126957"/>
    <lineage>
        <taxon>Eukaryota</taxon>
        <taxon>Metazoa</taxon>
        <taxon>Ecdysozoa</taxon>
        <taxon>Arthropoda</taxon>
        <taxon>Myriapoda</taxon>
        <taxon>Chilopoda</taxon>
        <taxon>Pleurostigmophora</taxon>
        <taxon>Geophilomorpha</taxon>
        <taxon>Linotaeniidae</taxon>
        <taxon>Strigamia</taxon>
    </lineage>
</organism>
<sequence>MHFKPLFFNLSNMKLVLLAALVTLCVLVVVSADGYGGGGYQTYMVPGGGGKRGRKWQIRAKGKGLQNMMPHYQHSGGGEKHYEKNQRRSFTTPSLFTHPCTKNITITTKKKTNIK</sequence>
<evidence type="ECO:0000313" key="2">
    <source>
        <dbReference type="EnsemblMetazoa" id="SMAR006298-PA"/>
    </source>
</evidence>
<reference evidence="2" key="2">
    <citation type="submission" date="2015-02" db="UniProtKB">
        <authorList>
            <consortium name="EnsemblMetazoa"/>
        </authorList>
    </citation>
    <scope>IDENTIFICATION</scope>
</reference>
<accession>T1IYI7</accession>
<dbReference type="Proteomes" id="UP000014500">
    <property type="component" value="Unassembled WGS sequence"/>
</dbReference>
<name>T1IYI7_STRMM</name>
<evidence type="ECO:0000256" key="1">
    <source>
        <dbReference type="SAM" id="SignalP"/>
    </source>
</evidence>
<protein>
    <submittedName>
        <fullName evidence="2">Uncharacterized protein</fullName>
    </submittedName>
</protein>
<dbReference type="EnsemblMetazoa" id="SMAR006298-RA">
    <property type="protein sequence ID" value="SMAR006298-PA"/>
    <property type="gene ID" value="SMAR006298"/>
</dbReference>